<name>A0A518DYB2_9BACT</name>
<proteinExistence type="predicted"/>
<dbReference type="KEGG" id="lcre:Pla8534_46550"/>
<protein>
    <submittedName>
        <fullName evidence="1">Uncharacterized protein</fullName>
    </submittedName>
</protein>
<dbReference type="AlphaFoldDB" id="A0A518DYB2"/>
<evidence type="ECO:0000313" key="1">
    <source>
        <dbReference type="EMBL" id="QDU96833.1"/>
    </source>
</evidence>
<dbReference type="Pfam" id="PF07585">
    <property type="entry name" value="BBP7"/>
    <property type="match status" value="1"/>
</dbReference>
<dbReference type="OrthoDB" id="241407at2"/>
<reference evidence="1 2" key="1">
    <citation type="submission" date="2019-02" db="EMBL/GenBank/DDBJ databases">
        <title>Deep-cultivation of Planctomycetes and their phenomic and genomic characterization uncovers novel biology.</title>
        <authorList>
            <person name="Wiegand S."/>
            <person name="Jogler M."/>
            <person name="Boedeker C."/>
            <person name="Pinto D."/>
            <person name="Vollmers J."/>
            <person name="Rivas-Marin E."/>
            <person name="Kohn T."/>
            <person name="Peeters S.H."/>
            <person name="Heuer A."/>
            <person name="Rast P."/>
            <person name="Oberbeckmann S."/>
            <person name="Bunk B."/>
            <person name="Jeske O."/>
            <person name="Meyerdierks A."/>
            <person name="Storesund J.E."/>
            <person name="Kallscheuer N."/>
            <person name="Luecker S."/>
            <person name="Lage O.M."/>
            <person name="Pohl T."/>
            <person name="Merkel B.J."/>
            <person name="Hornburger P."/>
            <person name="Mueller R.-W."/>
            <person name="Bruemmer F."/>
            <person name="Labrenz M."/>
            <person name="Spormann A.M."/>
            <person name="Op den Camp H."/>
            <person name="Overmann J."/>
            <person name="Amann R."/>
            <person name="Jetten M.S.M."/>
            <person name="Mascher T."/>
            <person name="Medema M.H."/>
            <person name="Devos D.P."/>
            <person name="Kaster A.-K."/>
            <person name="Ovreas L."/>
            <person name="Rohde M."/>
            <person name="Galperin M.Y."/>
            <person name="Jogler C."/>
        </authorList>
    </citation>
    <scope>NUCLEOTIDE SEQUENCE [LARGE SCALE GENOMIC DNA]</scope>
    <source>
        <strain evidence="1 2">Pla85_3_4</strain>
    </source>
</reference>
<gene>
    <name evidence="1" type="ORF">Pla8534_46550</name>
</gene>
<keyword evidence="2" id="KW-1185">Reference proteome</keyword>
<accession>A0A518DYB2</accession>
<evidence type="ECO:0000313" key="2">
    <source>
        <dbReference type="Proteomes" id="UP000317648"/>
    </source>
</evidence>
<organism evidence="1 2">
    <name type="scientific">Lignipirellula cremea</name>
    <dbReference type="NCBI Taxonomy" id="2528010"/>
    <lineage>
        <taxon>Bacteria</taxon>
        <taxon>Pseudomonadati</taxon>
        <taxon>Planctomycetota</taxon>
        <taxon>Planctomycetia</taxon>
        <taxon>Pirellulales</taxon>
        <taxon>Pirellulaceae</taxon>
        <taxon>Lignipirellula</taxon>
    </lineage>
</organism>
<dbReference type="InterPro" id="IPR011446">
    <property type="entry name" value="BBP7"/>
</dbReference>
<dbReference type="Proteomes" id="UP000317648">
    <property type="component" value="Chromosome"/>
</dbReference>
<sequence>MFAMNLPGSKRKTAAFLLRAKSLAAGAITAWAVAVGAMASAPAILLAQGPTAFPPVSEYPPSNQGALETLPDSAPSPVYQDGAPIGATSPLPPQIWTDGGGPEVWGPEPGVLQGPASALDFIPPNRRTVDGYVYPEFLGNPVPEYRWYVVVDAQPLQRDVAHEYAFQGLNGSSSRPLHSRMLDAGFDLGGRFILGRDLTARFSLEASYTGLTNWSDQVFVRDDTPNTQAGTGDLTSPFTDFGNPATVGLDFNDFAQIAYTSSYDNVELNIRQKLIMPEGPYEFFLLYGLRYSRVNESFQYLTTSSSAAGSRNLVNVAANNDLFAVQIGGLMQIRAADFWGLELEAKGAIASNDASQQTGYLNETGAVSTFTQTGRNETRTAFIGDLSLVANYTITPRFTLRLGYHATVITGVALGADNFERDINTLRLGPGRLDHDGQILYHGPNIGGVFRW</sequence>
<dbReference type="EMBL" id="CP036433">
    <property type="protein sequence ID" value="QDU96833.1"/>
    <property type="molecule type" value="Genomic_DNA"/>
</dbReference>